<sequence length="111" mass="13068">MGMTEREIQDMLNVYPELTYQRKQGEDIFQGNIEIYHNETNSNVILTGEFGIKIVIDDEYPEKIPIVYDVNDSIKSDYIHRYSDGELCLESGIRLRLFARKHSQKEFINFS</sequence>
<keyword evidence="1" id="KW-0614">Plasmid</keyword>
<gene>
    <name evidence="1" type="ORF">GN277_28790</name>
</gene>
<dbReference type="RefSeq" id="WP_159757827.1">
    <property type="nucleotide sequence ID" value="NZ_WUQX01000003.1"/>
</dbReference>
<dbReference type="InterPro" id="IPR016135">
    <property type="entry name" value="UBQ-conjugating_enzyme/RWD"/>
</dbReference>
<dbReference type="AlphaFoldDB" id="A0A7X3SLZ5"/>
<proteinExistence type="predicted"/>
<accession>A0A7X3SLZ5</accession>
<organism evidence="1 2">
    <name type="scientific">Sporofaciens musculi</name>
    <dbReference type="NCBI Taxonomy" id="2681861"/>
    <lineage>
        <taxon>Bacteria</taxon>
        <taxon>Bacillati</taxon>
        <taxon>Bacillota</taxon>
        <taxon>Clostridia</taxon>
        <taxon>Lachnospirales</taxon>
        <taxon>Lachnospiraceae</taxon>
        <taxon>Sporofaciens</taxon>
    </lineage>
</organism>
<evidence type="ECO:0000313" key="2">
    <source>
        <dbReference type="Proteomes" id="UP000460412"/>
    </source>
</evidence>
<geneLocation type="plasmid" evidence="1">
    <name>unnamed</name>
</geneLocation>
<dbReference type="Proteomes" id="UP000460412">
    <property type="component" value="Unassembled WGS sequence"/>
</dbReference>
<reference evidence="1 2" key="1">
    <citation type="submission" date="2019-12" db="EMBL/GenBank/DDBJ databases">
        <title>Sporaefaciens musculi gen. nov., sp. nov., a novel bacterium isolated from the caecum of an obese mouse.</title>
        <authorList>
            <person name="Rasmussen T.S."/>
            <person name="Streidl T."/>
            <person name="Hitch T.C.A."/>
            <person name="Wortmann E."/>
            <person name="Deptula P."/>
            <person name="Hansen M."/>
            <person name="Nielsen D.S."/>
            <person name="Clavel T."/>
            <person name="Vogensen F.K."/>
        </authorList>
    </citation>
    <scope>NUCLEOTIDE SEQUENCE [LARGE SCALE GENOMIC DNA]</scope>
    <source>
        <strain evidence="1 2">WCA-9-b2</strain>
        <plasmid evidence="1">unnamed</plasmid>
    </source>
</reference>
<protein>
    <submittedName>
        <fullName evidence="1">Uncharacterized protein</fullName>
    </submittedName>
</protein>
<comment type="caution">
    <text evidence="1">The sequence shown here is derived from an EMBL/GenBank/DDBJ whole genome shotgun (WGS) entry which is preliminary data.</text>
</comment>
<name>A0A7X3SLZ5_9FIRM</name>
<dbReference type="EMBL" id="WUQX01000003">
    <property type="protein sequence ID" value="MXP79153.1"/>
    <property type="molecule type" value="Genomic_DNA"/>
</dbReference>
<evidence type="ECO:0000313" key="1">
    <source>
        <dbReference type="EMBL" id="MXP79153.1"/>
    </source>
</evidence>
<dbReference type="SUPFAM" id="SSF54495">
    <property type="entry name" value="UBC-like"/>
    <property type="match status" value="1"/>
</dbReference>
<keyword evidence="2" id="KW-1185">Reference proteome</keyword>